<dbReference type="SUPFAM" id="SSF54695">
    <property type="entry name" value="POZ domain"/>
    <property type="match status" value="1"/>
</dbReference>
<evidence type="ECO:0000256" key="2">
    <source>
        <dbReference type="ARBA" id="ARBA00010846"/>
    </source>
</evidence>
<comment type="caution">
    <text evidence="5">The sequence shown here is derived from an EMBL/GenBank/DDBJ whole genome shotgun (WGS) entry which is preliminary data.</text>
</comment>
<evidence type="ECO:0000259" key="4">
    <source>
        <dbReference type="PROSITE" id="PS50144"/>
    </source>
</evidence>
<dbReference type="Gene3D" id="2.60.210.10">
    <property type="entry name" value="Apoptosis, Tumor Necrosis Factor Receptor Associated Protein 2, Chain A"/>
    <property type="match status" value="1"/>
</dbReference>
<dbReference type="InterPro" id="IPR056423">
    <property type="entry name" value="BACK_BPM_SPOP"/>
</dbReference>
<dbReference type="Pfam" id="PF24570">
    <property type="entry name" value="BACK_BPM_SPOP"/>
    <property type="match status" value="1"/>
</dbReference>
<dbReference type="Gene3D" id="3.30.710.10">
    <property type="entry name" value="Potassium Channel Kv1.1, Chain A"/>
    <property type="match status" value="1"/>
</dbReference>
<evidence type="ECO:0000313" key="6">
    <source>
        <dbReference type="Proteomes" id="UP001231189"/>
    </source>
</evidence>
<gene>
    <name evidence="5" type="ORF">QYE76_020182</name>
</gene>
<accession>A0AAD8R5U0</accession>
<dbReference type="CDD" id="cd00121">
    <property type="entry name" value="MATH"/>
    <property type="match status" value="1"/>
</dbReference>
<protein>
    <submittedName>
        <fullName evidence="5">Uncharacterized protein</fullName>
    </submittedName>
</protein>
<feature type="domain" description="MATH" evidence="4">
    <location>
        <begin position="38"/>
        <end position="165"/>
    </location>
</feature>
<dbReference type="PROSITE" id="PS50097">
    <property type="entry name" value="BTB"/>
    <property type="match status" value="1"/>
</dbReference>
<comment type="similarity">
    <text evidence="2">Belongs to the Tdpoz family.</text>
</comment>
<evidence type="ECO:0000313" key="5">
    <source>
        <dbReference type="EMBL" id="KAK1614665.1"/>
    </source>
</evidence>
<dbReference type="Proteomes" id="UP001231189">
    <property type="component" value="Unassembled WGS sequence"/>
</dbReference>
<keyword evidence="6" id="KW-1185">Reference proteome</keyword>
<dbReference type="InterPro" id="IPR000210">
    <property type="entry name" value="BTB/POZ_dom"/>
</dbReference>
<dbReference type="InterPro" id="IPR045005">
    <property type="entry name" value="BPM1-6"/>
</dbReference>
<dbReference type="SUPFAM" id="SSF49599">
    <property type="entry name" value="TRAF domain-like"/>
    <property type="match status" value="1"/>
</dbReference>
<reference evidence="5" key="1">
    <citation type="submission" date="2023-07" db="EMBL/GenBank/DDBJ databases">
        <title>A chromosome-level genome assembly of Lolium multiflorum.</title>
        <authorList>
            <person name="Chen Y."/>
            <person name="Copetti D."/>
            <person name="Kolliker R."/>
            <person name="Studer B."/>
        </authorList>
    </citation>
    <scope>NUCLEOTIDE SEQUENCE</scope>
    <source>
        <strain evidence="5">02402/16</strain>
        <tissue evidence="5">Leaf</tissue>
    </source>
</reference>
<sequence>MFAYLSTLFDFYSRNFLPTPSPPMAPATKTSSYDVVHAGEHLFKVVGHSLLKDSDGRLTSEPFSVGGYDWALVYFPNGDTRIVDGQFRSIFLKLLSASEDGVMASYGFSLQDPASPTTGEKYKFKTSTKFSSSNSGFGGPKFVSKSDLAASGCLNDDCLVIKGTVEIVTTKLIQGREHDDDDNCIVVPPSDVSEHLQDLLGSNLKADMTVKIGWFKRFQVHGCVLAHSPVFGALVETKQKNIRIEDIDAKVFEILLHYLYNDSLPEFMKETTEYAINMTQHLLIVANRYAIERLNLMCQSKLSKVIDVNTMGATLAFAEEHSCQQLKACCLEYMVRDGDRLQAIMRTEGFRQLKQNHPHVVSNILDKVIDKL</sequence>
<name>A0AAD8R5U0_LOLMU</name>
<evidence type="ECO:0000259" key="3">
    <source>
        <dbReference type="PROSITE" id="PS50097"/>
    </source>
</evidence>
<organism evidence="5 6">
    <name type="scientific">Lolium multiflorum</name>
    <name type="common">Italian ryegrass</name>
    <name type="synonym">Lolium perenne subsp. multiflorum</name>
    <dbReference type="NCBI Taxonomy" id="4521"/>
    <lineage>
        <taxon>Eukaryota</taxon>
        <taxon>Viridiplantae</taxon>
        <taxon>Streptophyta</taxon>
        <taxon>Embryophyta</taxon>
        <taxon>Tracheophyta</taxon>
        <taxon>Spermatophyta</taxon>
        <taxon>Magnoliopsida</taxon>
        <taxon>Liliopsida</taxon>
        <taxon>Poales</taxon>
        <taxon>Poaceae</taxon>
        <taxon>BOP clade</taxon>
        <taxon>Pooideae</taxon>
        <taxon>Poodae</taxon>
        <taxon>Poeae</taxon>
        <taxon>Poeae Chloroplast Group 2 (Poeae type)</taxon>
        <taxon>Loliodinae</taxon>
        <taxon>Loliinae</taxon>
        <taxon>Lolium</taxon>
    </lineage>
</organism>
<dbReference type="SMART" id="SM00225">
    <property type="entry name" value="BTB"/>
    <property type="match status" value="1"/>
</dbReference>
<dbReference type="PROSITE" id="PS50144">
    <property type="entry name" value="MATH"/>
    <property type="match status" value="1"/>
</dbReference>
<dbReference type="InterPro" id="IPR008974">
    <property type="entry name" value="TRAF-like"/>
</dbReference>
<dbReference type="Pfam" id="PF22486">
    <property type="entry name" value="MATH_2"/>
    <property type="match status" value="1"/>
</dbReference>
<dbReference type="AlphaFoldDB" id="A0AAD8R5U0"/>
<feature type="domain" description="BTB" evidence="3">
    <location>
        <begin position="206"/>
        <end position="264"/>
    </location>
</feature>
<dbReference type="PANTHER" id="PTHR26379:SF524">
    <property type="entry name" value="MATH DOMAIN-CONTAINING PROTEIN"/>
    <property type="match status" value="1"/>
</dbReference>
<dbReference type="PANTHER" id="PTHR26379">
    <property type="entry name" value="BTB/POZ AND MATH DOMAIN-CONTAINING PROTEIN 1"/>
    <property type="match status" value="1"/>
</dbReference>
<evidence type="ECO:0000256" key="1">
    <source>
        <dbReference type="ARBA" id="ARBA00004906"/>
    </source>
</evidence>
<dbReference type="InterPro" id="IPR011333">
    <property type="entry name" value="SKP1/BTB/POZ_sf"/>
</dbReference>
<dbReference type="InterPro" id="IPR002083">
    <property type="entry name" value="MATH/TRAF_dom"/>
</dbReference>
<dbReference type="EMBL" id="JAUUTY010000006">
    <property type="protein sequence ID" value="KAK1614665.1"/>
    <property type="molecule type" value="Genomic_DNA"/>
</dbReference>
<dbReference type="GO" id="GO:0016567">
    <property type="term" value="P:protein ubiquitination"/>
    <property type="evidence" value="ECO:0007669"/>
    <property type="project" value="InterPro"/>
</dbReference>
<dbReference type="Pfam" id="PF00651">
    <property type="entry name" value="BTB"/>
    <property type="match status" value="1"/>
</dbReference>
<proteinExistence type="inferred from homology"/>
<comment type="pathway">
    <text evidence="1">Protein modification; protein ubiquitination.</text>
</comment>
<dbReference type="Gene3D" id="1.25.40.420">
    <property type="match status" value="1"/>
</dbReference>